<organism evidence="1">
    <name type="scientific">viral metagenome</name>
    <dbReference type="NCBI Taxonomy" id="1070528"/>
    <lineage>
        <taxon>unclassified sequences</taxon>
        <taxon>metagenomes</taxon>
        <taxon>organismal metagenomes</taxon>
    </lineage>
</organism>
<sequence>MEIVKSLTHEILIKQSGDENTSFEDRIENMRHNFIFNERMDQLYHRIQDIAISDTEKIKILFCGIIATTDINNPDITKLFEKIQSPTNEDDAFRIITNDWQKQEEMLLKLSNKPSNKEMEKYKMIFFIQSCIF</sequence>
<accession>A0A6C0KKC7</accession>
<dbReference type="EMBL" id="MN740916">
    <property type="protein sequence ID" value="QHU17621.1"/>
    <property type="molecule type" value="Genomic_DNA"/>
</dbReference>
<reference evidence="1" key="1">
    <citation type="journal article" date="2020" name="Nature">
        <title>Giant virus diversity and host interactions through global metagenomics.</title>
        <authorList>
            <person name="Schulz F."/>
            <person name="Roux S."/>
            <person name="Paez-Espino D."/>
            <person name="Jungbluth S."/>
            <person name="Walsh D.A."/>
            <person name="Denef V.J."/>
            <person name="McMahon K.D."/>
            <person name="Konstantinidis K.T."/>
            <person name="Eloe-Fadrosh E.A."/>
            <person name="Kyrpides N.C."/>
            <person name="Woyke T."/>
        </authorList>
    </citation>
    <scope>NUCLEOTIDE SEQUENCE</scope>
    <source>
        <strain evidence="1">GVMAG-S-3300012919-55</strain>
    </source>
</reference>
<name>A0A6C0KKC7_9ZZZZ</name>
<proteinExistence type="predicted"/>
<protein>
    <submittedName>
        <fullName evidence="1">Uncharacterized protein</fullName>
    </submittedName>
</protein>
<evidence type="ECO:0000313" key="1">
    <source>
        <dbReference type="EMBL" id="QHU17621.1"/>
    </source>
</evidence>
<dbReference type="AlphaFoldDB" id="A0A6C0KKC7"/>